<evidence type="ECO:0000259" key="1">
    <source>
        <dbReference type="Pfam" id="PF12697"/>
    </source>
</evidence>
<dbReference type="GO" id="GO:0016787">
    <property type="term" value="F:hydrolase activity"/>
    <property type="evidence" value="ECO:0007669"/>
    <property type="project" value="UniProtKB-KW"/>
</dbReference>
<keyword evidence="2" id="KW-0378">Hydrolase</keyword>
<name>A0A7X2ZG65_9BACL</name>
<dbReference type="EMBL" id="WNZX01000031">
    <property type="protein sequence ID" value="MUG73715.1"/>
    <property type="molecule type" value="Genomic_DNA"/>
</dbReference>
<dbReference type="InterPro" id="IPR000073">
    <property type="entry name" value="AB_hydrolase_1"/>
</dbReference>
<evidence type="ECO:0000313" key="3">
    <source>
        <dbReference type="Proteomes" id="UP000450917"/>
    </source>
</evidence>
<organism evidence="2 3">
    <name type="scientific">Paenibacillus validus</name>
    <dbReference type="NCBI Taxonomy" id="44253"/>
    <lineage>
        <taxon>Bacteria</taxon>
        <taxon>Bacillati</taxon>
        <taxon>Bacillota</taxon>
        <taxon>Bacilli</taxon>
        <taxon>Bacillales</taxon>
        <taxon>Paenibacillaceae</taxon>
        <taxon>Paenibacillus</taxon>
    </lineage>
</organism>
<dbReference type="PANTHER" id="PTHR43194:SF2">
    <property type="entry name" value="PEROXISOMAL MEMBRANE PROTEIN LPX1"/>
    <property type="match status" value="1"/>
</dbReference>
<dbReference type="SUPFAM" id="SSF53474">
    <property type="entry name" value="alpha/beta-Hydrolases"/>
    <property type="match status" value="1"/>
</dbReference>
<gene>
    <name evidence="2" type="ORF">GNP93_24210</name>
</gene>
<dbReference type="InterPro" id="IPR050228">
    <property type="entry name" value="Carboxylesterase_BioH"/>
</dbReference>
<accession>A0A7X2ZG65</accession>
<feature type="domain" description="AB hydrolase-1" evidence="1">
    <location>
        <begin position="13"/>
        <end position="256"/>
    </location>
</feature>
<protein>
    <submittedName>
        <fullName evidence="2">Alpha/beta fold hydrolase</fullName>
    </submittedName>
</protein>
<reference evidence="2 3" key="1">
    <citation type="submission" date="2019-11" db="EMBL/GenBank/DDBJ databases">
        <title>Draft genome sequences of five Paenibacillus species of dairy origin.</title>
        <authorList>
            <person name="Olajide A.M."/>
            <person name="Chen S."/>
            <person name="Lapointe G."/>
        </authorList>
    </citation>
    <scope>NUCLEOTIDE SEQUENCE [LARGE SCALE GENOMIC DNA]</scope>
    <source>
        <strain evidence="2 3">2CS3</strain>
    </source>
</reference>
<comment type="caution">
    <text evidence="2">The sequence shown here is derived from an EMBL/GenBank/DDBJ whole genome shotgun (WGS) entry which is preliminary data.</text>
</comment>
<dbReference type="InterPro" id="IPR029058">
    <property type="entry name" value="AB_hydrolase_fold"/>
</dbReference>
<dbReference type="Pfam" id="PF12697">
    <property type="entry name" value="Abhydrolase_6"/>
    <property type="match status" value="1"/>
</dbReference>
<keyword evidence="3" id="KW-1185">Reference proteome</keyword>
<dbReference type="PANTHER" id="PTHR43194">
    <property type="entry name" value="HYDROLASE ALPHA/BETA FOLD FAMILY"/>
    <property type="match status" value="1"/>
</dbReference>
<dbReference type="Gene3D" id="3.40.50.1820">
    <property type="entry name" value="alpha/beta hydrolase"/>
    <property type="match status" value="1"/>
</dbReference>
<sequence length="269" mass="30361">MRMDSAERRDRRVLWIHGWGMSPQVWKPISGRLAKDTEWSHHEFSYAGCRDVSSLFEALEHRIAELRPEAVVAWSMGGLLLLDWLTRRYRDSDGGSDCKPGAHSELRKLVLIGATLQFTDADRSRGWPLRVLERMQARLRTQPEDVLRQFAASMFTEAEREEGSAPERLLQPDTDMSAEGLQAGLSYLAAATVREAWSDELLPRLAAGSLRVLWIHGEYDPVCPIGAMPEDADGLERVVMRAGHAPFLTQQAAFYERLRGFLNDNDKGG</sequence>
<proteinExistence type="predicted"/>
<evidence type="ECO:0000313" key="2">
    <source>
        <dbReference type="EMBL" id="MUG73715.1"/>
    </source>
</evidence>
<dbReference type="Proteomes" id="UP000450917">
    <property type="component" value="Unassembled WGS sequence"/>
</dbReference>
<dbReference type="AlphaFoldDB" id="A0A7X2ZG65"/>